<dbReference type="AlphaFoldDB" id="A0ABC9BUI7"/>
<feature type="active site" evidence="7">
    <location>
        <position position="402"/>
    </location>
</feature>
<sequence length="521" mass="54603">MCADQGGNNELDKTMDVDLRAFAPVLYLSTAQLPWVQVQPTRPISQLAAATVLHCPGSKGTVMGTVPKLLLLLVCSYYSLVAYGQDPLSYTTGSIKTESACSESKATPSTPAGATVTMHHRYGPCSLDPTKETLTLEEILHRDHLRATYIQRKLSPSTNTTGDAQKLEATLPTSLGTALKTLQYVINVSIGKPAVMQTVMIDTGSDISWVHCKPCSPCHAQVDPVFDPTMSTTYSPITCGSAACTQLGVDDSAAGCSSSQCQYIVKYLDGSNTTGTYSSDTLTLGPSVVPGFQFGCSQTGTGFDDEMIAGLMGLGGGAESLVSQTAATFGPAFSYCLPPPQSSAGFLTLGASSGGGSSFTTTRMLRSKRVPTFYFVLLQGIRVGGRAINVLPTVLAGGSVMDSGTIITRLPPRAYSAMSSAFRAGMLRYTRAKPLGILDTCYDFGNLTTVSVPAVELVFDGGAVVHLDYDGIMAFDCLAFAPSDDGGANSSVSIIGNVQQRTFEVLYDVGGGTMGFRAGAC</sequence>
<protein>
    <recommendedName>
        <fullName evidence="8">Peptidase A1 domain-containing protein</fullName>
    </recommendedName>
</protein>
<evidence type="ECO:0000259" key="8">
    <source>
        <dbReference type="PROSITE" id="PS51767"/>
    </source>
</evidence>
<dbReference type="Pfam" id="PF14543">
    <property type="entry name" value="TAXi_N"/>
    <property type="match status" value="1"/>
</dbReference>
<dbReference type="SUPFAM" id="SSF50630">
    <property type="entry name" value="Acid proteases"/>
    <property type="match status" value="1"/>
</dbReference>
<feature type="active site" evidence="7">
    <location>
        <position position="202"/>
    </location>
</feature>
<accession>A0ABC9BUI7</accession>
<reference evidence="9" key="1">
    <citation type="submission" date="2024-10" db="EMBL/GenBank/DDBJ databases">
        <authorList>
            <person name="Ryan C."/>
        </authorList>
    </citation>
    <scope>NUCLEOTIDE SEQUENCE [LARGE SCALE GENOMIC DNA]</scope>
</reference>
<keyword evidence="6" id="KW-1015">Disulfide bond</keyword>
<dbReference type="InterPro" id="IPR021109">
    <property type="entry name" value="Peptidase_aspartic_dom_sf"/>
</dbReference>
<keyword evidence="3" id="KW-0732">Signal</keyword>
<keyword evidence="2" id="KW-0645">Protease</keyword>
<dbReference type="Gene3D" id="2.40.70.10">
    <property type="entry name" value="Acid Proteases"/>
    <property type="match status" value="2"/>
</dbReference>
<evidence type="ECO:0000256" key="3">
    <source>
        <dbReference type="ARBA" id="ARBA00022729"/>
    </source>
</evidence>
<evidence type="ECO:0000256" key="2">
    <source>
        <dbReference type="ARBA" id="ARBA00022670"/>
    </source>
</evidence>
<name>A0ABC9BUI7_9POAL</name>
<keyword evidence="4" id="KW-0064">Aspartyl protease</keyword>
<dbReference type="InterPro" id="IPR032799">
    <property type="entry name" value="TAXi_C"/>
</dbReference>
<dbReference type="PROSITE" id="PS51767">
    <property type="entry name" value="PEPTIDASE_A1"/>
    <property type="match status" value="1"/>
</dbReference>
<evidence type="ECO:0000313" key="10">
    <source>
        <dbReference type="Proteomes" id="UP001497457"/>
    </source>
</evidence>
<dbReference type="EMBL" id="OZ075137">
    <property type="protein sequence ID" value="CAL5007257.1"/>
    <property type="molecule type" value="Genomic_DNA"/>
</dbReference>
<organism evidence="9 10">
    <name type="scientific">Urochloa decumbens</name>
    <dbReference type="NCBI Taxonomy" id="240449"/>
    <lineage>
        <taxon>Eukaryota</taxon>
        <taxon>Viridiplantae</taxon>
        <taxon>Streptophyta</taxon>
        <taxon>Embryophyta</taxon>
        <taxon>Tracheophyta</taxon>
        <taxon>Spermatophyta</taxon>
        <taxon>Magnoliopsida</taxon>
        <taxon>Liliopsida</taxon>
        <taxon>Poales</taxon>
        <taxon>Poaceae</taxon>
        <taxon>PACMAD clade</taxon>
        <taxon>Panicoideae</taxon>
        <taxon>Panicodae</taxon>
        <taxon>Paniceae</taxon>
        <taxon>Melinidinae</taxon>
        <taxon>Urochloa</taxon>
    </lineage>
</organism>
<feature type="domain" description="Peptidase A1" evidence="8">
    <location>
        <begin position="184"/>
        <end position="517"/>
    </location>
</feature>
<evidence type="ECO:0000256" key="1">
    <source>
        <dbReference type="ARBA" id="ARBA00007447"/>
    </source>
</evidence>
<evidence type="ECO:0000256" key="7">
    <source>
        <dbReference type="PIRSR" id="PIRSR601461-1"/>
    </source>
</evidence>
<dbReference type="FunFam" id="2.40.70.10:FF:000013">
    <property type="entry name" value="Aspartyl protease AED1"/>
    <property type="match status" value="1"/>
</dbReference>
<proteinExistence type="inferred from homology"/>
<dbReference type="InterPro" id="IPR001461">
    <property type="entry name" value="Aspartic_peptidase_A1"/>
</dbReference>
<keyword evidence="10" id="KW-1185">Reference proteome</keyword>
<dbReference type="Pfam" id="PF14541">
    <property type="entry name" value="TAXi_C"/>
    <property type="match status" value="1"/>
</dbReference>
<evidence type="ECO:0000256" key="6">
    <source>
        <dbReference type="ARBA" id="ARBA00023157"/>
    </source>
</evidence>
<evidence type="ECO:0000313" key="9">
    <source>
        <dbReference type="EMBL" id="CAL5007257.1"/>
    </source>
</evidence>
<dbReference type="GO" id="GO:0006508">
    <property type="term" value="P:proteolysis"/>
    <property type="evidence" value="ECO:0007669"/>
    <property type="project" value="UniProtKB-KW"/>
</dbReference>
<evidence type="ECO:0000256" key="5">
    <source>
        <dbReference type="ARBA" id="ARBA00022801"/>
    </source>
</evidence>
<dbReference type="FunFam" id="2.40.70.10:FF:000021">
    <property type="entry name" value="Aspartyl protease AED1"/>
    <property type="match status" value="1"/>
</dbReference>
<dbReference type="InterPro" id="IPR032861">
    <property type="entry name" value="TAXi_N"/>
</dbReference>
<dbReference type="InterPro" id="IPR033121">
    <property type="entry name" value="PEPTIDASE_A1"/>
</dbReference>
<gene>
    <name evidence="9" type="ORF">URODEC1_LOCUS68404</name>
</gene>
<comment type="similarity">
    <text evidence="1">Belongs to the peptidase A1 family.</text>
</comment>
<dbReference type="Proteomes" id="UP001497457">
    <property type="component" value="Chromosome 27b"/>
</dbReference>
<dbReference type="PANTHER" id="PTHR13683:SF762">
    <property type="entry name" value="ASPARTYL PROTEASE AED1"/>
    <property type="match status" value="1"/>
</dbReference>
<keyword evidence="5" id="KW-0378">Hydrolase</keyword>
<dbReference type="PANTHER" id="PTHR13683">
    <property type="entry name" value="ASPARTYL PROTEASES"/>
    <property type="match status" value="1"/>
</dbReference>
<evidence type="ECO:0000256" key="4">
    <source>
        <dbReference type="ARBA" id="ARBA00022750"/>
    </source>
</evidence>
<dbReference type="GO" id="GO:0004190">
    <property type="term" value="F:aspartic-type endopeptidase activity"/>
    <property type="evidence" value="ECO:0007669"/>
    <property type="project" value="UniProtKB-KW"/>
</dbReference>